<protein>
    <recommendedName>
        <fullName evidence="3">Guanylate cyclase domain-containing protein</fullName>
    </recommendedName>
</protein>
<evidence type="ECO:0000256" key="1">
    <source>
        <dbReference type="SAM" id="MobiDB-lite"/>
    </source>
</evidence>
<accession>X6N6K1</accession>
<evidence type="ECO:0000256" key="2">
    <source>
        <dbReference type="SAM" id="Phobius"/>
    </source>
</evidence>
<feature type="compositionally biased region" description="Basic and acidic residues" evidence="1">
    <location>
        <begin position="31"/>
        <end position="41"/>
    </location>
</feature>
<reference evidence="4 5" key="1">
    <citation type="journal article" date="2013" name="Curr. Biol.">
        <title>The Genome of the Foraminiferan Reticulomyxa filosa.</title>
        <authorList>
            <person name="Glockner G."/>
            <person name="Hulsmann N."/>
            <person name="Schleicher M."/>
            <person name="Noegel A.A."/>
            <person name="Eichinger L."/>
            <person name="Gallinger C."/>
            <person name="Pawlowski J."/>
            <person name="Sierra R."/>
            <person name="Euteneuer U."/>
            <person name="Pillet L."/>
            <person name="Moustafa A."/>
            <person name="Platzer M."/>
            <person name="Groth M."/>
            <person name="Szafranski K."/>
            <person name="Schliwa M."/>
        </authorList>
    </citation>
    <scope>NUCLEOTIDE SEQUENCE [LARGE SCALE GENOMIC DNA]</scope>
</reference>
<dbReference type="Gene3D" id="3.30.70.1230">
    <property type="entry name" value="Nucleotide cyclase"/>
    <property type="match status" value="2"/>
</dbReference>
<feature type="transmembrane region" description="Helical" evidence="2">
    <location>
        <begin position="427"/>
        <end position="450"/>
    </location>
</feature>
<feature type="region of interest" description="Disordered" evidence="1">
    <location>
        <begin position="1"/>
        <end position="47"/>
    </location>
</feature>
<dbReference type="GO" id="GO:0009190">
    <property type="term" value="P:cyclic nucleotide biosynthetic process"/>
    <property type="evidence" value="ECO:0007669"/>
    <property type="project" value="InterPro"/>
</dbReference>
<comment type="caution">
    <text evidence="4">The sequence shown here is derived from an EMBL/GenBank/DDBJ whole genome shotgun (WGS) entry which is preliminary data.</text>
</comment>
<sequence>GKERSQQKGGEEGEEEKEKKKNKTSLVITLTEKRRYTKNDPKSNSPAQHAFLSLKHLQSILTKKNPSRAMHQLHAQETVQVTAHNKTMKSPLNLIPESSVVIHSDSLISSTSNEEENKAEPRHTIRVKKPTRLLSTTNLSSMGLQFKEANTQMITQATIKDVNMFEQLLPKTVLKIILGFEESHEVKCPEENDFETVAMFIDVSGFTRMSEVLENEGPWGSEKLAYHMNRYFEQVARIVGKEGGDIFKFAGDAMIIIWPPFDEKKLSRKSIKHNPNSPNSHSAFLDVNFMRHQNSPHYNEPLITKEEYQRDCVHRAIQCGLNIQAHLQKTKLTNEISLSVKIGIGYGLTKVVFVGGHFNRLEHLACGPSLTQAFRSEHYARPGDVIISNEVEHFIRDHTHFVSEWLEGGAWRIVKQAKEMRPQRPDVLIFICVIIFFFFFFFANILLLFFPKKKKKRNRVDILSFLPKMRVLNHFIPRAASLRLAPRFRFWHQEIRIMTVLFINLQIPSLADIKIEKLQKVIEIIQANIYRYEGSLNKFMYDDKGATAIAVFGLPPICNFDDPARAVYAALSLISDMKRILNIQMNIGITTGRVYCGLLGSGGSGCEYGVLGDLEQCEDCRNLHFEKLPPITVKGKSEQIEIYRPRQISVRGETVIYR</sequence>
<gene>
    <name evidence="4" type="ORF">RFI_16291</name>
</gene>
<dbReference type="Proteomes" id="UP000023152">
    <property type="component" value="Unassembled WGS sequence"/>
</dbReference>
<dbReference type="CDD" id="cd07302">
    <property type="entry name" value="CHD"/>
    <property type="match status" value="2"/>
</dbReference>
<dbReference type="AlphaFoldDB" id="X6N6K1"/>
<dbReference type="SUPFAM" id="SSF55073">
    <property type="entry name" value="Nucleotide cyclase"/>
    <property type="match status" value="2"/>
</dbReference>
<dbReference type="OMA" id="SARCEYT"/>
<feature type="domain" description="Guanylate cyclase" evidence="3">
    <location>
        <begin position="494"/>
        <end position="613"/>
    </location>
</feature>
<dbReference type="PROSITE" id="PS50125">
    <property type="entry name" value="GUANYLATE_CYCLASE_2"/>
    <property type="match status" value="2"/>
</dbReference>
<evidence type="ECO:0000313" key="4">
    <source>
        <dbReference type="EMBL" id="ETO20917.1"/>
    </source>
</evidence>
<proteinExistence type="predicted"/>
<dbReference type="PANTHER" id="PTHR47455:SF1">
    <property type="entry name" value="GUANYLATE CYCLASE DOMAIN-CONTAINING PROTEIN"/>
    <property type="match status" value="1"/>
</dbReference>
<keyword evidence="2" id="KW-1133">Transmembrane helix</keyword>
<feature type="compositionally biased region" description="Basic and acidic residues" evidence="1">
    <location>
        <begin position="1"/>
        <end position="19"/>
    </location>
</feature>
<dbReference type="InterPro" id="IPR029787">
    <property type="entry name" value="Nucleotide_cyclase"/>
</dbReference>
<feature type="domain" description="Guanylate cyclase" evidence="3">
    <location>
        <begin position="197"/>
        <end position="377"/>
    </location>
</feature>
<evidence type="ECO:0000259" key="3">
    <source>
        <dbReference type="PROSITE" id="PS50125"/>
    </source>
</evidence>
<dbReference type="GO" id="GO:0035556">
    <property type="term" value="P:intracellular signal transduction"/>
    <property type="evidence" value="ECO:0007669"/>
    <property type="project" value="InterPro"/>
</dbReference>
<organism evidence="4 5">
    <name type="scientific">Reticulomyxa filosa</name>
    <dbReference type="NCBI Taxonomy" id="46433"/>
    <lineage>
        <taxon>Eukaryota</taxon>
        <taxon>Sar</taxon>
        <taxon>Rhizaria</taxon>
        <taxon>Retaria</taxon>
        <taxon>Foraminifera</taxon>
        <taxon>Monothalamids</taxon>
        <taxon>Reticulomyxidae</taxon>
        <taxon>Reticulomyxa</taxon>
    </lineage>
</organism>
<dbReference type="InterPro" id="IPR001054">
    <property type="entry name" value="A/G_cyclase"/>
</dbReference>
<dbReference type="EMBL" id="ASPP01012114">
    <property type="protein sequence ID" value="ETO20917.1"/>
    <property type="molecule type" value="Genomic_DNA"/>
</dbReference>
<feature type="non-terminal residue" evidence="4">
    <location>
        <position position="658"/>
    </location>
</feature>
<name>X6N6K1_RETFI</name>
<keyword evidence="5" id="KW-1185">Reference proteome</keyword>
<dbReference type="OrthoDB" id="194468at2759"/>
<keyword evidence="2" id="KW-0472">Membrane</keyword>
<evidence type="ECO:0000313" key="5">
    <source>
        <dbReference type="Proteomes" id="UP000023152"/>
    </source>
</evidence>
<keyword evidence="2" id="KW-0812">Transmembrane</keyword>
<dbReference type="PANTHER" id="PTHR47455">
    <property type="entry name" value="ADENYLYL CYCLASE BETA"/>
    <property type="match status" value="1"/>
</dbReference>
<feature type="non-terminal residue" evidence="4">
    <location>
        <position position="1"/>
    </location>
</feature>